<proteinExistence type="inferred from homology"/>
<dbReference type="PANTHER" id="PTHR46124">
    <property type="entry name" value="D-AMINOACYL-TRNA DEACYLASE"/>
    <property type="match status" value="1"/>
</dbReference>
<dbReference type="GO" id="GO:0016787">
    <property type="term" value="F:hydrolase activity"/>
    <property type="evidence" value="ECO:0007669"/>
    <property type="project" value="UniProtKB-KW"/>
</dbReference>
<evidence type="ECO:0000313" key="4">
    <source>
        <dbReference type="EMBL" id="MFC0410556.1"/>
    </source>
</evidence>
<dbReference type="InterPro" id="IPR015991">
    <property type="entry name" value="TatD/YcfH-like"/>
</dbReference>
<dbReference type="InterPro" id="IPR032466">
    <property type="entry name" value="Metal_Hydrolase"/>
</dbReference>
<protein>
    <submittedName>
        <fullName evidence="4">TatD family hydrolase</fullName>
        <ecNumber evidence="4">3.1.-.-</ecNumber>
    </submittedName>
</protein>
<organism evidence="4 5">
    <name type="scientific">Roseomonas elaeocarpi</name>
    <dbReference type="NCBI Taxonomy" id="907779"/>
    <lineage>
        <taxon>Bacteria</taxon>
        <taxon>Pseudomonadati</taxon>
        <taxon>Pseudomonadota</taxon>
        <taxon>Alphaproteobacteria</taxon>
        <taxon>Acetobacterales</taxon>
        <taxon>Roseomonadaceae</taxon>
        <taxon>Roseomonas</taxon>
    </lineage>
</organism>
<dbReference type="Gene3D" id="3.20.20.140">
    <property type="entry name" value="Metal-dependent hydrolases"/>
    <property type="match status" value="1"/>
</dbReference>
<dbReference type="CDD" id="cd01310">
    <property type="entry name" value="TatD_DNAse"/>
    <property type="match status" value="1"/>
</dbReference>
<dbReference type="PROSITE" id="PS01091">
    <property type="entry name" value="TATD_3"/>
    <property type="match status" value="1"/>
</dbReference>
<keyword evidence="2" id="KW-0479">Metal-binding</keyword>
<dbReference type="Pfam" id="PF01026">
    <property type="entry name" value="TatD_DNase"/>
    <property type="match status" value="1"/>
</dbReference>
<accession>A0ABV6JXW3</accession>
<gene>
    <name evidence="4" type="ORF">ACFFGY_20080</name>
</gene>
<reference evidence="4 5" key="1">
    <citation type="submission" date="2024-09" db="EMBL/GenBank/DDBJ databases">
        <authorList>
            <person name="Sun Q."/>
            <person name="Mori K."/>
        </authorList>
    </citation>
    <scope>NUCLEOTIDE SEQUENCE [LARGE SCALE GENOMIC DNA]</scope>
    <source>
        <strain evidence="4 5">TBRC 5777</strain>
    </source>
</reference>
<evidence type="ECO:0000256" key="3">
    <source>
        <dbReference type="ARBA" id="ARBA00022801"/>
    </source>
</evidence>
<dbReference type="EMBL" id="JBHLUN010000015">
    <property type="protein sequence ID" value="MFC0410556.1"/>
    <property type="molecule type" value="Genomic_DNA"/>
</dbReference>
<dbReference type="InterPro" id="IPR018228">
    <property type="entry name" value="DNase_TatD-rel_CS"/>
</dbReference>
<keyword evidence="5" id="KW-1185">Reference proteome</keyword>
<dbReference type="Proteomes" id="UP001589865">
    <property type="component" value="Unassembled WGS sequence"/>
</dbReference>
<evidence type="ECO:0000256" key="2">
    <source>
        <dbReference type="ARBA" id="ARBA00022723"/>
    </source>
</evidence>
<dbReference type="PANTHER" id="PTHR46124:SF2">
    <property type="entry name" value="D-AMINOACYL-TRNA DEACYLASE"/>
    <property type="match status" value="1"/>
</dbReference>
<dbReference type="InterPro" id="IPR001130">
    <property type="entry name" value="TatD-like"/>
</dbReference>
<evidence type="ECO:0000256" key="1">
    <source>
        <dbReference type="ARBA" id="ARBA00009275"/>
    </source>
</evidence>
<dbReference type="NCBIfam" id="TIGR00010">
    <property type="entry name" value="YchF/TatD family DNA exonuclease"/>
    <property type="match status" value="1"/>
</dbReference>
<keyword evidence="3 4" id="KW-0378">Hydrolase</keyword>
<dbReference type="EC" id="3.1.-.-" evidence="4"/>
<dbReference type="RefSeq" id="WP_377046302.1">
    <property type="nucleotide sequence ID" value="NZ_JBHLUN010000015.1"/>
</dbReference>
<dbReference type="SUPFAM" id="SSF51556">
    <property type="entry name" value="Metallo-dependent hydrolases"/>
    <property type="match status" value="1"/>
</dbReference>
<evidence type="ECO:0000313" key="5">
    <source>
        <dbReference type="Proteomes" id="UP001589865"/>
    </source>
</evidence>
<sequence length="257" mass="28008">MLTDSHCHLDYFEDGEIEEVVARARAAGVSRMITIGTQVAQAQKVQALAERFPDVWGTVGVHPLSVKDAPVASVEEIVALTRHPRVVAIGETGLDYHYDAEHAAKQAESFRNHIRAAQRTGLPVAVHTRDADADTARILREERESGGAFTALLHCFSSGRALAEEVVADGGYVSFSGILTFPKSNDIREVAAALPAERILVETDSPYLAPVPRRGKRCEPAFVAYTAEALAKVRNLSLEELAALTSRNVDRLFPKIR</sequence>
<comment type="similarity">
    <text evidence="1">Belongs to the metallo-dependent hydrolases superfamily. TatD-type hydrolase family.</text>
</comment>
<dbReference type="PIRSF" id="PIRSF005902">
    <property type="entry name" value="DNase_TatD"/>
    <property type="match status" value="1"/>
</dbReference>
<comment type="caution">
    <text evidence="4">The sequence shown here is derived from an EMBL/GenBank/DDBJ whole genome shotgun (WGS) entry which is preliminary data.</text>
</comment>
<name>A0ABV6JXW3_9PROT</name>